<evidence type="ECO:0000313" key="1">
    <source>
        <dbReference type="EMBL" id="RFB04482.1"/>
    </source>
</evidence>
<reference evidence="1 2" key="1">
    <citation type="submission" date="2018-08" db="EMBL/GenBank/DDBJ databases">
        <title>Parvularcula sp. SM1705, isolated from surface water of the South Sea China.</title>
        <authorList>
            <person name="Sun L."/>
        </authorList>
    </citation>
    <scope>NUCLEOTIDE SEQUENCE [LARGE SCALE GENOMIC DNA]</scope>
    <source>
        <strain evidence="1 2">SM1705</strain>
    </source>
</reference>
<name>A0A371RGC9_9PROT</name>
<accession>A0A371RGC9</accession>
<evidence type="ECO:0000313" key="2">
    <source>
        <dbReference type="Proteomes" id="UP000264589"/>
    </source>
</evidence>
<gene>
    <name evidence="1" type="ORF">DX908_03785</name>
</gene>
<organism evidence="1 2">
    <name type="scientific">Parvularcula marina</name>
    <dbReference type="NCBI Taxonomy" id="2292771"/>
    <lineage>
        <taxon>Bacteria</taxon>
        <taxon>Pseudomonadati</taxon>
        <taxon>Pseudomonadota</taxon>
        <taxon>Alphaproteobacteria</taxon>
        <taxon>Parvularculales</taxon>
        <taxon>Parvularculaceae</taxon>
        <taxon>Parvularcula</taxon>
    </lineage>
</organism>
<proteinExistence type="predicted"/>
<dbReference type="InParanoid" id="A0A371RGC9"/>
<dbReference type="RefSeq" id="WP_116391115.1">
    <property type="nucleotide sequence ID" value="NZ_QUQO01000001.1"/>
</dbReference>
<protein>
    <submittedName>
        <fullName evidence="1">DUF1501 domain-containing protein</fullName>
    </submittedName>
</protein>
<dbReference type="Pfam" id="PF07394">
    <property type="entry name" value="DUF1501"/>
    <property type="match status" value="1"/>
</dbReference>
<dbReference type="InterPro" id="IPR006311">
    <property type="entry name" value="TAT_signal"/>
</dbReference>
<dbReference type="PANTHER" id="PTHR43737">
    <property type="entry name" value="BLL7424 PROTEIN"/>
    <property type="match status" value="1"/>
</dbReference>
<dbReference type="PANTHER" id="PTHR43737:SF1">
    <property type="entry name" value="DUF1501 DOMAIN-CONTAINING PROTEIN"/>
    <property type="match status" value="1"/>
</dbReference>
<dbReference type="InterPro" id="IPR010869">
    <property type="entry name" value="DUF1501"/>
</dbReference>
<comment type="caution">
    <text evidence="1">The sequence shown here is derived from an EMBL/GenBank/DDBJ whole genome shotgun (WGS) entry which is preliminary data.</text>
</comment>
<sequence>MSYDRRDLLKLMGAASLLPGASLALGRAPTDRRLIIIFQRGAQDGLQALVPHSDPLYYRYRPGIAIPKPGTANGALDLDGRFGLHPALTEFHKLWQAGDLAPIPAIASRYRERSHFDGQNLIENGSGTPFGANDGFLNRALQGFDDADARLGMAFGYTVPLALRGEAGVRSWSPSTFPEADGDFLMRLADSYRDDPVFAQAIEEGIAPMEGMADLSQREKRQAVRAQTMAPAAQAAADALSTADGPRIALIESNGWDTHNAITGRLDRLFADLDQAMGILRTGMADVWDDTLIITMSEFGRTARENGSAGTDHGTGGVSFVAGGAVEGGKIHGGWPGLGEGALYEDRDVAPVNSLESLLKAALGPHMGLPMTYLDMIVLPDSDAIGPMKGLLG</sequence>
<dbReference type="PROSITE" id="PS51318">
    <property type="entry name" value="TAT"/>
    <property type="match status" value="1"/>
</dbReference>
<keyword evidence="2" id="KW-1185">Reference proteome</keyword>
<dbReference type="AlphaFoldDB" id="A0A371RGC9"/>
<dbReference type="OrthoDB" id="9779968at2"/>
<dbReference type="Proteomes" id="UP000264589">
    <property type="component" value="Unassembled WGS sequence"/>
</dbReference>
<dbReference type="EMBL" id="QUQO01000001">
    <property type="protein sequence ID" value="RFB04482.1"/>
    <property type="molecule type" value="Genomic_DNA"/>
</dbReference>